<protein>
    <submittedName>
        <fullName evidence="4">Pilus assembly protein CpaC</fullName>
    </submittedName>
</protein>
<keyword evidence="5" id="KW-1185">Reference proteome</keyword>
<feature type="domain" description="Pilus formation protein N-terminal" evidence="3">
    <location>
        <begin position="45"/>
        <end position="121"/>
    </location>
</feature>
<name>A0ABT9SEC0_9BURK</name>
<evidence type="ECO:0000259" key="2">
    <source>
        <dbReference type="Pfam" id="PF00263"/>
    </source>
</evidence>
<feature type="domain" description="Type II/III secretion system secretin-like" evidence="2">
    <location>
        <begin position="236"/>
        <end position="397"/>
    </location>
</feature>
<evidence type="ECO:0000313" key="5">
    <source>
        <dbReference type="Proteomes" id="UP001226867"/>
    </source>
</evidence>
<comment type="caution">
    <text evidence="4">The sequence shown here is derived from an EMBL/GenBank/DDBJ whole genome shotgun (WGS) entry which is preliminary data.</text>
</comment>
<accession>A0ABT9SEC0</accession>
<dbReference type="EMBL" id="JAUSRO010000021">
    <property type="protein sequence ID" value="MDP9902713.1"/>
    <property type="molecule type" value="Genomic_DNA"/>
</dbReference>
<dbReference type="Proteomes" id="UP001226867">
    <property type="component" value="Unassembled WGS sequence"/>
</dbReference>
<evidence type="ECO:0000256" key="1">
    <source>
        <dbReference type="RuleBase" id="RU004003"/>
    </source>
</evidence>
<organism evidence="4 5">
    <name type="scientific">Variovorax ginsengisoli</name>
    <dbReference type="NCBI Taxonomy" id="363844"/>
    <lineage>
        <taxon>Bacteria</taxon>
        <taxon>Pseudomonadati</taxon>
        <taxon>Pseudomonadota</taxon>
        <taxon>Betaproteobacteria</taxon>
        <taxon>Burkholderiales</taxon>
        <taxon>Comamonadaceae</taxon>
        <taxon>Variovorax</taxon>
    </lineage>
</organism>
<proteinExistence type="inferred from homology"/>
<dbReference type="RefSeq" id="WP_307692450.1">
    <property type="nucleotide sequence ID" value="NZ_JAUSRO010000021.1"/>
</dbReference>
<dbReference type="InterPro" id="IPR050810">
    <property type="entry name" value="Bact_Secretion_Sys_Channel"/>
</dbReference>
<dbReference type="Pfam" id="PF00263">
    <property type="entry name" value="Secretin"/>
    <property type="match status" value="1"/>
</dbReference>
<evidence type="ECO:0000259" key="3">
    <source>
        <dbReference type="Pfam" id="PF13629"/>
    </source>
</evidence>
<comment type="similarity">
    <text evidence="1">Belongs to the bacterial secretin family.</text>
</comment>
<dbReference type="PANTHER" id="PTHR30332">
    <property type="entry name" value="PROBABLE GENERAL SECRETION PATHWAY PROTEIN D"/>
    <property type="match status" value="1"/>
</dbReference>
<dbReference type="PRINTS" id="PR01032">
    <property type="entry name" value="PHAGEIV"/>
</dbReference>
<dbReference type="InterPro" id="IPR001775">
    <property type="entry name" value="GspD/PilQ"/>
</dbReference>
<dbReference type="PRINTS" id="PR00811">
    <property type="entry name" value="BCTERIALGSPD"/>
</dbReference>
<evidence type="ECO:0000313" key="4">
    <source>
        <dbReference type="EMBL" id="MDP9902713.1"/>
    </source>
</evidence>
<dbReference type="InterPro" id="IPR032789">
    <property type="entry name" value="T2SS-T3SS_pil_N"/>
</dbReference>
<reference evidence="4 5" key="1">
    <citation type="submission" date="2023-07" db="EMBL/GenBank/DDBJ databases">
        <title>Sorghum-associated microbial communities from plants grown in Nebraska, USA.</title>
        <authorList>
            <person name="Schachtman D."/>
        </authorList>
    </citation>
    <scope>NUCLEOTIDE SEQUENCE [LARGE SCALE GENOMIC DNA]</scope>
    <source>
        <strain evidence="4 5">DS1607</strain>
    </source>
</reference>
<gene>
    <name evidence="4" type="ORF">J2W36_004991</name>
</gene>
<dbReference type="PANTHER" id="PTHR30332:SF17">
    <property type="entry name" value="TYPE IV PILIATION SYSTEM PROTEIN DR_0774-RELATED"/>
    <property type="match status" value="1"/>
</dbReference>
<dbReference type="InterPro" id="IPR004846">
    <property type="entry name" value="T2SS/T3SS_dom"/>
</dbReference>
<sequence>MNQPSTSLVLPASAGGKRFACASRLALLSSVCALPLAAVNAAGPSQKLAVDAGAQRELIIDKGVDRLAIADEAVASIALTRKDKASAAAARLIVTGKAPGSTTLMIWEKGSSAATTYVIEVARRAAVVEGTFDSVAAQRTVADVIVASQPKDAPVIDRSMVHVRSHTVQVEVKIVEFSRSVLKEVGFNLSGYGPNSHNFSFSSSTPSASSIADAFALTLGFGNANKGRGLIAGLNLLESNGLARVLAEPTLVAMTGQSASFLAGGELPVPVSQSLGSTTVQYKPFGIGLTVSPTVLSNDRIALKVAPEASDLDYNNAVNVDGLAVPAITTRRADTTVELGDGESFVIGGLVSRSTVSNAAKVPLLGDLPIIGNFFKQQSYTMNEKELVIVVTPRLVKPLARGTDVASQLPGAAEQRDGPVWRTMMVGGIGGGSVLPGFSK</sequence>
<dbReference type="Pfam" id="PF13629">
    <property type="entry name" value="T2SS-T3SS_pil_N"/>
    <property type="match status" value="1"/>
</dbReference>